<evidence type="ECO:0000256" key="7">
    <source>
        <dbReference type="ARBA" id="ARBA00023004"/>
    </source>
</evidence>
<keyword evidence="5" id="KW-0479">Metal-binding</keyword>
<evidence type="ECO:0000256" key="3">
    <source>
        <dbReference type="ARBA" id="ARBA00010617"/>
    </source>
</evidence>
<dbReference type="InterPro" id="IPR050364">
    <property type="entry name" value="Cytochrome_P450_fung"/>
</dbReference>
<evidence type="ECO:0000256" key="5">
    <source>
        <dbReference type="ARBA" id="ARBA00022723"/>
    </source>
</evidence>
<dbReference type="InterPro" id="IPR001128">
    <property type="entry name" value="Cyt_P450"/>
</dbReference>
<keyword evidence="8" id="KW-0503">Monooxygenase</keyword>
<dbReference type="GO" id="GO:0004497">
    <property type="term" value="F:monooxygenase activity"/>
    <property type="evidence" value="ECO:0007669"/>
    <property type="project" value="UniProtKB-KW"/>
</dbReference>
<proteinExistence type="inferred from homology"/>
<evidence type="ECO:0000256" key="1">
    <source>
        <dbReference type="ARBA" id="ARBA00001971"/>
    </source>
</evidence>
<protein>
    <recommendedName>
        <fullName evidence="11">O-methylsterigmatocystin oxidoreductase</fullName>
    </recommendedName>
</protein>
<organism evidence="9 10">
    <name type="scientific">Rhizoctonia solani</name>
    <dbReference type="NCBI Taxonomy" id="456999"/>
    <lineage>
        <taxon>Eukaryota</taxon>
        <taxon>Fungi</taxon>
        <taxon>Dikarya</taxon>
        <taxon>Basidiomycota</taxon>
        <taxon>Agaricomycotina</taxon>
        <taxon>Agaricomycetes</taxon>
        <taxon>Cantharellales</taxon>
        <taxon>Ceratobasidiaceae</taxon>
        <taxon>Rhizoctonia</taxon>
    </lineage>
</organism>
<keyword evidence="7" id="KW-0408">Iron</keyword>
<comment type="cofactor">
    <cofactor evidence="1">
        <name>heme</name>
        <dbReference type="ChEBI" id="CHEBI:30413"/>
    </cofactor>
</comment>
<dbReference type="Proteomes" id="UP000663846">
    <property type="component" value="Unassembled WGS sequence"/>
</dbReference>
<dbReference type="SUPFAM" id="SSF48264">
    <property type="entry name" value="Cytochrome P450"/>
    <property type="match status" value="1"/>
</dbReference>
<sequence length="206" mass="23291">MASAMFQSAYGYQLKGHEDPFFTGAQEALENFCSAQMTEWKRTARRWGKQKDWVLDSTFQWTKDQVASGSAETSIVGALLDHQITSKWTQEDKEYRLKELGIVLFSGGTESLTHTLVGFIAAMVLNPGVQLKAQKEIDKVLGLLKLSKLEDKEQLPYVRNLILETLRWHPVLPTAVPHVCYEDNVYRCYDIPKGTVLIGNLWSPGP</sequence>
<accession>A0A8H3BFV0</accession>
<evidence type="ECO:0000256" key="6">
    <source>
        <dbReference type="ARBA" id="ARBA00023002"/>
    </source>
</evidence>
<evidence type="ECO:0000313" key="9">
    <source>
        <dbReference type="EMBL" id="CAE6456438.1"/>
    </source>
</evidence>
<gene>
    <name evidence="9" type="ORF">RDB_LOCUS152973</name>
</gene>
<comment type="similarity">
    <text evidence="3">Belongs to the cytochrome P450 family.</text>
</comment>
<dbReference type="InterPro" id="IPR002401">
    <property type="entry name" value="Cyt_P450_E_grp-I"/>
</dbReference>
<dbReference type="PANTHER" id="PTHR46300:SF7">
    <property type="entry name" value="P450, PUTATIVE (EUROFUNG)-RELATED"/>
    <property type="match status" value="1"/>
</dbReference>
<keyword evidence="6" id="KW-0560">Oxidoreductase</keyword>
<dbReference type="EMBL" id="CAJMWS010000643">
    <property type="protein sequence ID" value="CAE6456438.1"/>
    <property type="molecule type" value="Genomic_DNA"/>
</dbReference>
<dbReference type="AlphaFoldDB" id="A0A8H3BFV0"/>
<dbReference type="InterPro" id="IPR036396">
    <property type="entry name" value="Cyt_P450_sf"/>
</dbReference>
<dbReference type="GO" id="GO:0005506">
    <property type="term" value="F:iron ion binding"/>
    <property type="evidence" value="ECO:0007669"/>
    <property type="project" value="InterPro"/>
</dbReference>
<dbReference type="Pfam" id="PF00067">
    <property type="entry name" value="p450"/>
    <property type="match status" value="1"/>
</dbReference>
<evidence type="ECO:0008006" key="11">
    <source>
        <dbReference type="Google" id="ProtNLM"/>
    </source>
</evidence>
<dbReference type="GO" id="GO:0020037">
    <property type="term" value="F:heme binding"/>
    <property type="evidence" value="ECO:0007669"/>
    <property type="project" value="InterPro"/>
</dbReference>
<evidence type="ECO:0000256" key="4">
    <source>
        <dbReference type="ARBA" id="ARBA00022617"/>
    </source>
</evidence>
<evidence type="ECO:0000313" key="10">
    <source>
        <dbReference type="Proteomes" id="UP000663846"/>
    </source>
</evidence>
<dbReference type="Gene3D" id="1.10.630.10">
    <property type="entry name" value="Cytochrome P450"/>
    <property type="match status" value="1"/>
</dbReference>
<dbReference type="GO" id="GO:0016705">
    <property type="term" value="F:oxidoreductase activity, acting on paired donors, with incorporation or reduction of molecular oxygen"/>
    <property type="evidence" value="ECO:0007669"/>
    <property type="project" value="InterPro"/>
</dbReference>
<name>A0A8H3BFV0_9AGAM</name>
<reference evidence="9" key="1">
    <citation type="submission" date="2021-01" db="EMBL/GenBank/DDBJ databases">
        <authorList>
            <person name="Kaushik A."/>
        </authorList>
    </citation>
    <scope>NUCLEOTIDE SEQUENCE</scope>
    <source>
        <strain evidence="9">AG1-1C</strain>
    </source>
</reference>
<evidence type="ECO:0000256" key="2">
    <source>
        <dbReference type="ARBA" id="ARBA00005179"/>
    </source>
</evidence>
<keyword evidence="4" id="KW-0349">Heme</keyword>
<dbReference type="PANTHER" id="PTHR46300">
    <property type="entry name" value="P450, PUTATIVE (EUROFUNG)-RELATED-RELATED"/>
    <property type="match status" value="1"/>
</dbReference>
<dbReference type="PRINTS" id="PR00463">
    <property type="entry name" value="EP450I"/>
</dbReference>
<comment type="caution">
    <text evidence="9">The sequence shown here is derived from an EMBL/GenBank/DDBJ whole genome shotgun (WGS) entry which is preliminary data.</text>
</comment>
<comment type="pathway">
    <text evidence="2">Secondary metabolite biosynthesis.</text>
</comment>
<evidence type="ECO:0000256" key="8">
    <source>
        <dbReference type="ARBA" id="ARBA00023033"/>
    </source>
</evidence>